<feature type="transmembrane region" description="Helical" evidence="1">
    <location>
        <begin position="118"/>
        <end position="143"/>
    </location>
</feature>
<sequence length="255" mass="28183">MNKIIKYVIVDILRNKIVIAYTLCLLLLSMGLFSLEDNSDKALVSLMSIVLFLVPLINLIFSAIYVYNSNEFIELLAAQPIQRKTLWISIFCGLACSLSLAFIIGCGIPIFLFSGSEVGISLLLMGIFLSVIFIAIALLAAVYNRDKAKGIGLSILIWIYFAIVFDALVLFVLFQFMDYPMENTLVVLSMLNPIDLARVFLLIKIDVSALMGATSAVFKNAFGSLKGLALTVSVMTVWVALPLYISLRAFIKKNL</sequence>
<organism evidence="2 3">
    <name type="scientific">Candidatus Sphingobacterium stercoripullorum</name>
    <dbReference type="NCBI Taxonomy" id="2838759"/>
    <lineage>
        <taxon>Bacteria</taxon>
        <taxon>Pseudomonadati</taxon>
        <taxon>Bacteroidota</taxon>
        <taxon>Sphingobacteriia</taxon>
        <taxon>Sphingobacteriales</taxon>
        <taxon>Sphingobacteriaceae</taxon>
        <taxon>Sphingobacterium</taxon>
    </lineage>
</organism>
<dbReference type="EMBL" id="DXEZ01000270">
    <property type="protein sequence ID" value="HIX55302.1"/>
    <property type="molecule type" value="Genomic_DNA"/>
</dbReference>
<reference evidence="2" key="2">
    <citation type="submission" date="2021-04" db="EMBL/GenBank/DDBJ databases">
        <authorList>
            <person name="Gilroy R."/>
        </authorList>
    </citation>
    <scope>NUCLEOTIDE SEQUENCE</scope>
    <source>
        <strain evidence="2">1719</strain>
    </source>
</reference>
<accession>A0A9D1WAE9</accession>
<feature type="transmembrane region" description="Helical" evidence="1">
    <location>
        <begin position="45"/>
        <end position="66"/>
    </location>
</feature>
<name>A0A9D1WAE9_9SPHI</name>
<dbReference type="Proteomes" id="UP000824156">
    <property type="component" value="Unassembled WGS sequence"/>
</dbReference>
<feature type="transmembrane region" description="Helical" evidence="1">
    <location>
        <begin position="155"/>
        <end position="176"/>
    </location>
</feature>
<feature type="transmembrane region" description="Helical" evidence="1">
    <location>
        <begin position="86"/>
        <end position="112"/>
    </location>
</feature>
<feature type="transmembrane region" description="Helical" evidence="1">
    <location>
        <begin position="230"/>
        <end position="251"/>
    </location>
</feature>
<gene>
    <name evidence="2" type="ORF">H9853_09760</name>
</gene>
<evidence type="ECO:0000313" key="2">
    <source>
        <dbReference type="EMBL" id="HIX55302.1"/>
    </source>
</evidence>
<keyword evidence="1" id="KW-0812">Transmembrane</keyword>
<keyword evidence="1" id="KW-0472">Membrane</keyword>
<comment type="caution">
    <text evidence="2">The sequence shown here is derived from an EMBL/GenBank/DDBJ whole genome shotgun (WGS) entry which is preliminary data.</text>
</comment>
<dbReference type="AlphaFoldDB" id="A0A9D1WAE9"/>
<proteinExistence type="predicted"/>
<protein>
    <submittedName>
        <fullName evidence="2">ABC transporter permease</fullName>
    </submittedName>
</protein>
<evidence type="ECO:0000256" key="1">
    <source>
        <dbReference type="SAM" id="Phobius"/>
    </source>
</evidence>
<evidence type="ECO:0000313" key="3">
    <source>
        <dbReference type="Proteomes" id="UP000824156"/>
    </source>
</evidence>
<reference evidence="2" key="1">
    <citation type="journal article" date="2021" name="PeerJ">
        <title>Extensive microbial diversity within the chicken gut microbiome revealed by metagenomics and culture.</title>
        <authorList>
            <person name="Gilroy R."/>
            <person name="Ravi A."/>
            <person name="Getino M."/>
            <person name="Pursley I."/>
            <person name="Horton D.L."/>
            <person name="Alikhan N.F."/>
            <person name="Baker D."/>
            <person name="Gharbi K."/>
            <person name="Hall N."/>
            <person name="Watson M."/>
            <person name="Adriaenssens E.M."/>
            <person name="Foster-Nyarko E."/>
            <person name="Jarju S."/>
            <person name="Secka A."/>
            <person name="Antonio M."/>
            <person name="Oren A."/>
            <person name="Chaudhuri R.R."/>
            <person name="La Ragione R."/>
            <person name="Hildebrand F."/>
            <person name="Pallen M.J."/>
        </authorList>
    </citation>
    <scope>NUCLEOTIDE SEQUENCE</scope>
    <source>
        <strain evidence="2">1719</strain>
    </source>
</reference>
<keyword evidence="1" id="KW-1133">Transmembrane helix</keyword>
<feature type="transmembrane region" description="Helical" evidence="1">
    <location>
        <begin position="12"/>
        <end position="33"/>
    </location>
</feature>